<reference evidence="2 3" key="1">
    <citation type="submission" date="2020-08" db="EMBL/GenBank/DDBJ databases">
        <title>Genomic Encyclopedia of Type Strains, Phase IV (KMG-V): Genome sequencing to study the core and pangenomes of soil and plant-associated prokaryotes.</title>
        <authorList>
            <person name="Whitman W."/>
        </authorList>
    </citation>
    <scope>NUCLEOTIDE SEQUENCE [LARGE SCALE GENOMIC DNA]</scope>
    <source>
        <strain evidence="2 3">SRMrh-85</strain>
    </source>
</reference>
<accession>A0ABR6FX87</accession>
<dbReference type="Proteomes" id="UP000533533">
    <property type="component" value="Unassembled WGS sequence"/>
</dbReference>
<dbReference type="Pfam" id="PF21941">
    <property type="entry name" value="SMEK_N"/>
    <property type="match status" value="1"/>
</dbReference>
<name>A0ABR6FX87_9BURK</name>
<evidence type="ECO:0000259" key="1">
    <source>
        <dbReference type="Pfam" id="PF21941"/>
    </source>
</evidence>
<dbReference type="EMBL" id="JACHVZ010000023">
    <property type="protein sequence ID" value="MBB2932041.1"/>
    <property type="molecule type" value="Genomic_DNA"/>
</dbReference>
<evidence type="ECO:0000313" key="3">
    <source>
        <dbReference type="Proteomes" id="UP000533533"/>
    </source>
</evidence>
<organism evidence="2 3">
    <name type="scientific">Paraburkholderia silvatlantica</name>
    <dbReference type="NCBI Taxonomy" id="321895"/>
    <lineage>
        <taxon>Bacteria</taxon>
        <taxon>Pseudomonadati</taxon>
        <taxon>Pseudomonadota</taxon>
        <taxon>Betaproteobacteria</taxon>
        <taxon>Burkholderiales</taxon>
        <taxon>Burkholderiaceae</taxon>
        <taxon>Paraburkholderia</taxon>
    </lineage>
</organism>
<dbReference type="NCBIfam" id="NF033859">
    <property type="entry name" value="SMEK_N"/>
    <property type="match status" value="1"/>
</dbReference>
<dbReference type="InterPro" id="IPR047740">
    <property type="entry name" value="SMEK_dom"/>
</dbReference>
<dbReference type="RefSeq" id="WP_133253717.1">
    <property type="nucleotide sequence ID" value="NZ_JACHVZ010000023.1"/>
</dbReference>
<gene>
    <name evidence="2" type="ORF">FHX59_006515</name>
</gene>
<feature type="domain" description="SMEK" evidence="1">
    <location>
        <begin position="4"/>
        <end position="138"/>
    </location>
</feature>
<proteinExistence type="predicted"/>
<evidence type="ECO:0000313" key="2">
    <source>
        <dbReference type="EMBL" id="MBB2932041.1"/>
    </source>
</evidence>
<keyword evidence="3" id="KW-1185">Reference proteome</keyword>
<sequence length="522" mass="57422">MALLLSIFRDYVEIKNGACFFDSNRLAETLMCDLLSDLCGWGPFKNLNTGNPTQPAIDLLSLDGRLGVQVTSTRTLGKVKDTITKFMSLDPRPDELYIVMICGKEGRYPNASIEKCLADSGLHFTAQKNILDLGGLFNLAQSRGEARIGDAVIRLEAELGKRALSLLNGFDGTADRVLRVLTSHDLAPSSIVQALHVDQKVPRAALTTSHGLLPYLTGPACESIAAEFNVPLDWINGHSERIGEYFGSSPWRSLGNVKSLLRGILDRYGAAQFSIVLPDDMGCSFPIGGDGTVPSTSAYPGPEIPVLVFYEAKGRYGKVFVHLGIQPWDVPHHRKAAIFLGTILRDLAFASLGSFGVQWSLWPRELILETRSQRLLSEIAAEYPGTRFDETDAITFDRGRWRFVDGDEDWESEFNDEYVPAIRGLVETIEEETRRDSFLVQWIAEQEIKRQIKKPAAGSSRIFGGDACDLAEMCGISVSCADTLGVVREMTVSDARAVITGQLTWDADDLPSAIIFLDVRPA</sequence>
<comment type="caution">
    <text evidence="2">The sequence shown here is derived from an EMBL/GenBank/DDBJ whole genome shotgun (WGS) entry which is preliminary data.</text>
</comment>
<protein>
    <recommendedName>
        <fullName evidence="1">SMEK domain-containing protein</fullName>
    </recommendedName>
</protein>